<name>A0A7H9B1A4_ZYGMR</name>
<dbReference type="OrthoDB" id="74201at2759"/>
<dbReference type="KEGG" id="zmk:HG535_0C05500"/>
<gene>
    <name evidence="3" type="ORF">HG535_0C05500</name>
</gene>
<dbReference type="RefSeq" id="XP_037143924.1">
    <property type="nucleotide sequence ID" value="XM_037288029.1"/>
</dbReference>
<dbReference type="EMBL" id="CP058606">
    <property type="protein sequence ID" value="QLG72196.1"/>
    <property type="molecule type" value="Genomic_DNA"/>
</dbReference>
<evidence type="ECO:0000313" key="4">
    <source>
        <dbReference type="Proteomes" id="UP000509704"/>
    </source>
</evidence>
<evidence type="ECO:0000256" key="2">
    <source>
        <dbReference type="SAM" id="MobiDB-lite"/>
    </source>
</evidence>
<protein>
    <recommendedName>
        <fullName evidence="5">Actin-like protein ARP9</fullName>
    </recommendedName>
</protein>
<sequence length="461" mass="52043">MAPFRLDSILLVYPRSQSTLVQFGLQDEVFTAPELELRTRVYKSVDPQGKAKYHSSAGDNREEVLFIENGSITNLEAFLEFLKLIYMSILSDASRKRPAAFETVLSNIPMLLVTHHTWSQFQMEKITQFLFEALQLNNVMLLPVSLASTYAMGSLQNCCVIDVGTNHTDIIPIIDYTPLDPLTSSIPFGGQLINETLSKLLPDFTPNQIECLKRSPIYEVLSDDAKKLSAFDFQDNAEADDGTLDVAAIVTSGRDTREILEERERKKKEQNASNSQLESNSFIDNDGNKLDVGKQRFQGCERLIEKISIRVGRALEQVDDVIKLRSAYENIIIVGGATSIQGFKEALLGRLINDQIIIEPDSERQAREQSALGTSNSKKKNKFMGSTFIPSIEYVQAPNVIKIAKYPEYFPEWKKHGYADIAFLGSQIVSKQIFTHSKDTFYITREKYDEKGPACIWDTMF</sequence>
<dbReference type="InterPro" id="IPR043129">
    <property type="entry name" value="ATPase_NBD"/>
</dbReference>
<organism evidence="3 4">
    <name type="scientific">Zygotorulaspora mrakii</name>
    <name type="common">Zygosaccharomyces mrakii</name>
    <dbReference type="NCBI Taxonomy" id="42260"/>
    <lineage>
        <taxon>Eukaryota</taxon>
        <taxon>Fungi</taxon>
        <taxon>Dikarya</taxon>
        <taxon>Ascomycota</taxon>
        <taxon>Saccharomycotina</taxon>
        <taxon>Saccharomycetes</taxon>
        <taxon>Saccharomycetales</taxon>
        <taxon>Saccharomycetaceae</taxon>
        <taxon>Zygotorulaspora</taxon>
    </lineage>
</organism>
<dbReference type="SUPFAM" id="SSF53067">
    <property type="entry name" value="Actin-like ATPase domain"/>
    <property type="match status" value="2"/>
</dbReference>
<evidence type="ECO:0000256" key="1">
    <source>
        <dbReference type="RuleBase" id="RU000487"/>
    </source>
</evidence>
<dbReference type="Gene3D" id="3.30.420.40">
    <property type="match status" value="2"/>
</dbReference>
<dbReference type="FunFam" id="3.90.640.60:FF:000002">
    <property type="entry name" value="Actin-like protein ARP9"/>
    <property type="match status" value="1"/>
</dbReference>
<dbReference type="SMART" id="SM00268">
    <property type="entry name" value="ACTIN"/>
    <property type="match status" value="1"/>
</dbReference>
<reference evidence="3 4" key="1">
    <citation type="submission" date="2020-07" db="EMBL/GenBank/DDBJ databases">
        <title>The yeast mating-type switching endonuclease HO is a domesticated member of an unorthodox homing genetic element family.</title>
        <authorList>
            <person name="Coughlan A.Y."/>
            <person name="Lombardi L."/>
            <person name="Braun-Galleani S."/>
            <person name="Martos A.R."/>
            <person name="Galeote V."/>
            <person name="Bigey F."/>
            <person name="Dequin S."/>
            <person name="Byrne K.P."/>
            <person name="Wolfe K.H."/>
        </authorList>
    </citation>
    <scope>NUCLEOTIDE SEQUENCE [LARGE SCALE GENOMIC DNA]</scope>
    <source>
        <strain evidence="3 4">NRRL Y-6702</strain>
    </source>
</reference>
<keyword evidence="4" id="KW-1185">Reference proteome</keyword>
<dbReference type="InterPro" id="IPR004000">
    <property type="entry name" value="Actin"/>
</dbReference>
<accession>A0A7H9B1A4</accession>
<dbReference type="GeneID" id="59235894"/>
<proteinExistence type="inferred from homology"/>
<feature type="region of interest" description="Disordered" evidence="2">
    <location>
        <begin position="263"/>
        <end position="282"/>
    </location>
</feature>
<dbReference type="Gene3D" id="3.90.640.60">
    <property type="match status" value="1"/>
</dbReference>
<evidence type="ECO:0008006" key="5">
    <source>
        <dbReference type="Google" id="ProtNLM"/>
    </source>
</evidence>
<feature type="compositionally biased region" description="Polar residues" evidence="2">
    <location>
        <begin position="271"/>
        <end position="282"/>
    </location>
</feature>
<dbReference type="AlphaFoldDB" id="A0A7H9B1A4"/>
<comment type="similarity">
    <text evidence="1">Belongs to the actin family.</text>
</comment>
<evidence type="ECO:0000313" key="3">
    <source>
        <dbReference type="EMBL" id="QLG72196.1"/>
    </source>
</evidence>
<dbReference type="Proteomes" id="UP000509704">
    <property type="component" value="Chromosome 3"/>
</dbReference>
<dbReference type="Pfam" id="PF00022">
    <property type="entry name" value="Actin"/>
    <property type="match status" value="1"/>
</dbReference>
<dbReference type="PANTHER" id="PTHR11937">
    <property type="entry name" value="ACTIN"/>
    <property type="match status" value="1"/>
</dbReference>